<accession>A0A0H3FH97</accession>
<evidence type="ECO:0000256" key="7">
    <source>
        <dbReference type="ARBA" id="ARBA00022692"/>
    </source>
</evidence>
<evidence type="ECO:0000256" key="6">
    <source>
        <dbReference type="ARBA" id="ARBA00022519"/>
    </source>
</evidence>
<feature type="compositionally biased region" description="Pro residues" evidence="15">
    <location>
        <begin position="59"/>
        <end position="90"/>
    </location>
</feature>
<evidence type="ECO:0000256" key="10">
    <source>
        <dbReference type="ARBA" id="ARBA00022968"/>
    </source>
</evidence>
<protein>
    <recommendedName>
        <fullName evidence="3 14">Protein TonB</fullName>
    </recommendedName>
</protein>
<feature type="domain" description="TonB C-terminal" evidence="16">
    <location>
        <begin position="153"/>
        <end position="243"/>
    </location>
</feature>
<evidence type="ECO:0000256" key="4">
    <source>
        <dbReference type="ARBA" id="ARBA00022448"/>
    </source>
</evidence>
<reference evidence="18" key="1">
    <citation type="submission" date="2011-01" db="EMBL/GenBank/DDBJ databases">
        <title>Complete sequence of chromosome of Rahnella sp. Y9602.</title>
        <authorList>
            <consortium name="US DOE Joint Genome Institute"/>
            <person name="Lucas S."/>
            <person name="Copeland A."/>
            <person name="Lapidus A."/>
            <person name="Cheng J.-F."/>
            <person name="Goodwin L."/>
            <person name="Pitluck S."/>
            <person name="Lu M."/>
            <person name="Detter J.C."/>
            <person name="Han C."/>
            <person name="Tapia R."/>
            <person name="Land M."/>
            <person name="Hauser L."/>
            <person name="Kyrpides N."/>
            <person name="Ivanova N."/>
            <person name="Ovchinnikova G."/>
            <person name="Pagani I."/>
            <person name="Sobecky P.A."/>
            <person name="Martinez R.J."/>
            <person name="Woyke T."/>
        </authorList>
    </citation>
    <scope>NUCLEOTIDE SEQUENCE [LARGE SCALE GENOMIC DNA]</scope>
    <source>
        <strain evidence="18">Y9602</strain>
    </source>
</reference>
<dbReference type="Proteomes" id="UP000007257">
    <property type="component" value="Chromosome"/>
</dbReference>
<dbReference type="EMBL" id="CP002505">
    <property type="protein sequence ID" value="ADW74237.1"/>
    <property type="molecule type" value="Genomic_DNA"/>
</dbReference>
<proteinExistence type="inferred from homology"/>
<evidence type="ECO:0000256" key="15">
    <source>
        <dbReference type="SAM" id="MobiDB-lite"/>
    </source>
</evidence>
<dbReference type="OrthoDB" id="1628901at2"/>
<evidence type="ECO:0000256" key="2">
    <source>
        <dbReference type="ARBA" id="ARBA00006555"/>
    </source>
</evidence>
<evidence type="ECO:0000313" key="17">
    <source>
        <dbReference type="EMBL" id="ADW74237.1"/>
    </source>
</evidence>
<dbReference type="HOGENOM" id="CLU_098618_0_0_6"/>
<comment type="subunit">
    <text evidence="13">Homodimer. Forms a complex with the accessory proteins ExbB and ExbD.</text>
</comment>
<keyword evidence="11 14" id="KW-1133">Transmembrane helix</keyword>
<dbReference type="PRINTS" id="PR01374">
    <property type="entry name" value="TONBPROTEIN"/>
</dbReference>
<dbReference type="PANTHER" id="PTHR33446:SF8">
    <property type="entry name" value="PROTEIN TONB"/>
    <property type="match status" value="1"/>
</dbReference>
<comment type="subcellular location">
    <subcellularLocation>
        <location evidence="1 14">Cell inner membrane</location>
        <topology evidence="1 14">Single-pass membrane protein</topology>
        <orientation evidence="1 14">Periplasmic side</orientation>
    </subcellularLocation>
</comment>
<feature type="compositionally biased region" description="Basic residues" evidence="15">
    <location>
        <begin position="100"/>
        <end position="114"/>
    </location>
</feature>
<keyword evidence="4 14" id="KW-0813">Transport</keyword>
<dbReference type="InterPro" id="IPR006260">
    <property type="entry name" value="TonB/TolA_C"/>
</dbReference>
<dbReference type="Pfam" id="PF03544">
    <property type="entry name" value="TonB_C"/>
    <property type="match status" value="1"/>
</dbReference>
<evidence type="ECO:0000256" key="14">
    <source>
        <dbReference type="RuleBase" id="RU362123"/>
    </source>
</evidence>
<comment type="similarity">
    <text evidence="2 14">Belongs to the TonB family.</text>
</comment>
<evidence type="ECO:0000256" key="1">
    <source>
        <dbReference type="ARBA" id="ARBA00004383"/>
    </source>
</evidence>
<dbReference type="PANTHER" id="PTHR33446">
    <property type="entry name" value="PROTEIN TONB-RELATED"/>
    <property type="match status" value="1"/>
</dbReference>
<keyword evidence="10 14" id="KW-0735">Signal-anchor</keyword>
<comment type="function">
    <text evidence="14">Interacts with outer membrane receptor proteins that carry out high-affinity binding and energy dependent uptake into the periplasmic space of specific substrates. It could act to transduce energy from the cytoplasmic membrane to specific energy-requiring processes in the outer membrane, resulting in the release into the periplasm of ligands bound by these outer membrane proteins.</text>
</comment>
<gene>
    <name evidence="17" type="ordered locus">Rahaq_2630</name>
</gene>
<keyword evidence="6 14" id="KW-0997">Cell inner membrane</keyword>
<dbReference type="InterPro" id="IPR051045">
    <property type="entry name" value="TonB-dependent_transducer"/>
</dbReference>
<dbReference type="Gene3D" id="3.30.2420.10">
    <property type="entry name" value="TonB"/>
    <property type="match status" value="1"/>
</dbReference>
<dbReference type="AlphaFoldDB" id="A0A0H3FH97"/>
<keyword evidence="12 14" id="KW-0472">Membrane</keyword>
<dbReference type="GeneID" id="95416777"/>
<evidence type="ECO:0000256" key="13">
    <source>
        <dbReference type="ARBA" id="ARBA00025849"/>
    </source>
</evidence>
<evidence type="ECO:0000256" key="3">
    <source>
        <dbReference type="ARBA" id="ARBA00022362"/>
    </source>
</evidence>
<reference evidence="17 18" key="2">
    <citation type="journal article" date="2012" name="J. Bacteriol.">
        <title>Complete Genome Sequence of Rahnella sp. Strain Y9602, a Gammaproteobacterium Isolate from Metal- and Radionuclide-Contaminated Soil.</title>
        <authorList>
            <person name="Martinez R.J."/>
            <person name="Bruce D."/>
            <person name="Detter C."/>
            <person name="Goodwin L.A."/>
            <person name="Han J."/>
            <person name="Han C.S."/>
            <person name="Held B."/>
            <person name="Land M.L."/>
            <person name="Mikhailova N."/>
            <person name="Nolan M."/>
            <person name="Pennacchio L."/>
            <person name="Pitluck S."/>
            <person name="Tapia R."/>
            <person name="Woyke T."/>
            <person name="Sobecky P.A."/>
        </authorList>
    </citation>
    <scope>NUCLEOTIDE SEQUENCE [LARGE SCALE GENOMIC DNA]</scope>
    <source>
        <strain evidence="17 18">Y9602</strain>
    </source>
</reference>
<dbReference type="InterPro" id="IPR049924">
    <property type="entry name" value="TonB_pro-rich"/>
</dbReference>
<feature type="region of interest" description="Disordered" evidence="15">
    <location>
        <begin position="55"/>
        <end position="165"/>
    </location>
</feature>
<dbReference type="GO" id="GO:0015891">
    <property type="term" value="P:siderophore transport"/>
    <property type="evidence" value="ECO:0007669"/>
    <property type="project" value="InterPro"/>
</dbReference>
<keyword evidence="9 14" id="KW-0653">Protein transport</keyword>
<dbReference type="GO" id="GO:0015031">
    <property type="term" value="P:protein transport"/>
    <property type="evidence" value="ECO:0007669"/>
    <property type="project" value="UniProtKB-UniRule"/>
</dbReference>
<dbReference type="PROSITE" id="PS52015">
    <property type="entry name" value="TONB_CTD"/>
    <property type="match status" value="1"/>
</dbReference>
<dbReference type="eggNOG" id="COG0810">
    <property type="taxonomic scope" value="Bacteria"/>
</dbReference>
<name>A0A0H3FH97_RAHSY</name>
<evidence type="ECO:0000256" key="5">
    <source>
        <dbReference type="ARBA" id="ARBA00022475"/>
    </source>
</evidence>
<dbReference type="GO" id="GO:0055085">
    <property type="term" value="P:transmembrane transport"/>
    <property type="evidence" value="ECO:0007669"/>
    <property type="project" value="InterPro"/>
</dbReference>
<dbReference type="GO" id="GO:0030288">
    <property type="term" value="C:outer membrane-bounded periplasmic space"/>
    <property type="evidence" value="ECO:0007669"/>
    <property type="project" value="InterPro"/>
</dbReference>
<evidence type="ECO:0000256" key="8">
    <source>
        <dbReference type="ARBA" id="ARBA00022737"/>
    </source>
</evidence>
<dbReference type="InterPro" id="IPR003538">
    <property type="entry name" value="TonB"/>
</dbReference>
<dbReference type="Pfam" id="PF16031">
    <property type="entry name" value="TonB_N"/>
    <property type="match status" value="1"/>
</dbReference>
<dbReference type="RefSeq" id="WP_013575936.1">
    <property type="nucleotide sequence ID" value="NC_015061.1"/>
</dbReference>
<dbReference type="GO" id="GO:0031992">
    <property type="term" value="F:energy transducer activity"/>
    <property type="evidence" value="ECO:0007669"/>
    <property type="project" value="InterPro"/>
</dbReference>
<evidence type="ECO:0000256" key="12">
    <source>
        <dbReference type="ARBA" id="ARBA00023136"/>
    </source>
</evidence>
<evidence type="ECO:0000259" key="16">
    <source>
        <dbReference type="PROSITE" id="PS52015"/>
    </source>
</evidence>
<dbReference type="KEGG" id="rah:Rahaq_2630"/>
<keyword evidence="8" id="KW-0677">Repeat</keyword>
<sequence length="243" mass="26497" precursor="true">MPLKKFRFIRKVTVPVLLAVSLHVAVIAGVLYMTVGESIKLPSQDQKVMSVTMVNPADFAPPPPPPQPEPTPPAPEPEPEVVPEPPPPPEAVVIPEPPKPKPKPVKKPVVKPKVKPVERPVEKPAQTVQTAPVTSNQPVTKPVSQPPASTNAQSNTGPRPLQRGEPAYPARALALRIEGRVRVQFDVDSDGRVQNVRVLSAEPRNMFEREVKQAMSKWRYEPKAASNLVVNLVFRIKGGSAVE</sequence>
<dbReference type="NCBIfam" id="TIGR01352">
    <property type="entry name" value="tonB_Cterm"/>
    <property type="match status" value="1"/>
</dbReference>
<keyword evidence="5 14" id="KW-1003">Cell membrane</keyword>
<organism evidence="17 18">
    <name type="scientific">Rahnella sp. (strain Y9602)</name>
    <dbReference type="NCBI Taxonomy" id="2703885"/>
    <lineage>
        <taxon>Bacteria</taxon>
        <taxon>Pseudomonadati</taxon>
        <taxon>Pseudomonadota</taxon>
        <taxon>Gammaproteobacteria</taxon>
        <taxon>Enterobacterales</taxon>
        <taxon>Yersiniaceae</taxon>
        <taxon>Rahnella</taxon>
    </lineage>
</organism>
<feature type="transmembrane region" description="Helical" evidence="14">
    <location>
        <begin position="12"/>
        <end position="35"/>
    </location>
</feature>
<evidence type="ECO:0000256" key="9">
    <source>
        <dbReference type="ARBA" id="ARBA00022927"/>
    </source>
</evidence>
<feature type="compositionally biased region" description="Polar residues" evidence="15">
    <location>
        <begin position="126"/>
        <end position="157"/>
    </location>
</feature>
<keyword evidence="7 14" id="KW-0812">Transmembrane</keyword>
<dbReference type="InterPro" id="IPR037682">
    <property type="entry name" value="TonB_C"/>
</dbReference>
<evidence type="ECO:0000313" key="18">
    <source>
        <dbReference type="Proteomes" id="UP000007257"/>
    </source>
</evidence>
<dbReference type="GO" id="GO:0098797">
    <property type="term" value="C:plasma membrane protein complex"/>
    <property type="evidence" value="ECO:0007669"/>
    <property type="project" value="TreeGrafter"/>
</dbReference>
<evidence type="ECO:0000256" key="11">
    <source>
        <dbReference type="ARBA" id="ARBA00022989"/>
    </source>
</evidence>
<dbReference type="SUPFAM" id="SSF74653">
    <property type="entry name" value="TolA/TonB C-terminal domain"/>
    <property type="match status" value="1"/>
</dbReference>